<keyword evidence="3" id="KW-1185">Reference proteome</keyword>
<sequence>MSRSRNIASKRRAQGSGGGTLVRQAAAPLIQYFERQQTRQHSDALSLSFFCSHCFFSIERSKRPQQPALATNQCTKCDLVALFGGNLHR</sequence>
<protein>
    <submittedName>
        <fullName evidence="2">Uncharacterized protein</fullName>
    </submittedName>
</protein>
<dbReference type="Proteomes" id="UP000005237">
    <property type="component" value="Unassembled WGS sequence"/>
</dbReference>
<accession>A0A8R1EG46</accession>
<feature type="region of interest" description="Disordered" evidence="1">
    <location>
        <begin position="1"/>
        <end position="20"/>
    </location>
</feature>
<evidence type="ECO:0000313" key="3">
    <source>
        <dbReference type="Proteomes" id="UP000005237"/>
    </source>
</evidence>
<dbReference type="EnsemblMetazoa" id="CJA33000.1">
    <property type="protein sequence ID" value="CJA33000.1"/>
    <property type="gene ID" value="WBGene00208847"/>
</dbReference>
<reference evidence="3" key="1">
    <citation type="submission" date="2010-08" db="EMBL/GenBank/DDBJ databases">
        <authorList>
            <consortium name="Caenorhabditis japonica Sequencing Consortium"/>
            <person name="Wilson R.K."/>
        </authorList>
    </citation>
    <scope>NUCLEOTIDE SEQUENCE [LARGE SCALE GENOMIC DNA]</scope>
    <source>
        <strain evidence="3">DF5081</strain>
    </source>
</reference>
<evidence type="ECO:0000256" key="1">
    <source>
        <dbReference type="SAM" id="MobiDB-lite"/>
    </source>
</evidence>
<reference evidence="2" key="2">
    <citation type="submission" date="2022-06" db="UniProtKB">
        <authorList>
            <consortium name="EnsemblMetazoa"/>
        </authorList>
    </citation>
    <scope>IDENTIFICATION</scope>
    <source>
        <strain evidence="2">DF5081</strain>
    </source>
</reference>
<name>A0A8R1EG46_CAEJA</name>
<organism evidence="2 3">
    <name type="scientific">Caenorhabditis japonica</name>
    <dbReference type="NCBI Taxonomy" id="281687"/>
    <lineage>
        <taxon>Eukaryota</taxon>
        <taxon>Metazoa</taxon>
        <taxon>Ecdysozoa</taxon>
        <taxon>Nematoda</taxon>
        <taxon>Chromadorea</taxon>
        <taxon>Rhabditida</taxon>
        <taxon>Rhabditina</taxon>
        <taxon>Rhabditomorpha</taxon>
        <taxon>Rhabditoidea</taxon>
        <taxon>Rhabditidae</taxon>
        <taxon>Peloderinae</taxon>
        <taxon>Caenorhabditis</taxon>
    </lineage>
</organism>
<dbReference type="AlphaFoldDB" id="A0A8R1EG46"/>
<proteinExistence type="predicted"/>
<evidence type="ECO:0000313" key="2">
    <source>
        <dbReference type="EnsemblMetazoa" id="CJA33000.1"/>
    </source>
</evidence>